<dbReference type="FunFam" id="2.130.10.10:FF:000243">
    <property type="entry name" value="Transcription initiation factor TFIID subunit 5"/>
    <property type="match status" value="1"/>
</dbReference>
<dbReference type="InterPro" id="IPR006594">
    <property type="entry name" value="LisH"/>
</dbReference>
<evidence type="ECO:0000256" key="1">
    <source>
        <dbReference type="ARBA" id="ARBA00004123"/>
    </source>
</evidence>
<proteinExistence type="inferred from homology"/>
<dbReference type="PROSITE" id="PS50896">
    <property type="entry name" value="LISH"/>
    <property type="match status" value="1"/>
</dbReference>
<dbReference type="Gene3D" id="2.130.10.10">
    <property type="entry name" value="YVTN repeat-like/Quinoprotein amine dehydrogenase"/>
    <property type="match status" value="3"/>
</dbReference>
<dbReference type="InterPro" id="IPR019775">
    <property type="entry name" value="WD40_repeat_CS"/>
</dbReference>
<dbReference type="InterPro" id="IPR001680">
    <property type="entry name" value="WD40_rpt"/>
</dbReference>
<dbReference type="PRINTS" id="PR00320">
    <property type="entry name" value="GPROTEINBRPT"/>
</dbReference>
<dbReference type="InterPro" id="IPR036322">
    <property type="entry name" value="WD40_repeat_dom_sf"/>
</dbReference>
<keyword evidence="3 9" id="KW-0853">WD repeat</keyword>
<dbReference type="PROSITE" id="PS00678">
    <property type="entry name" value="WD_REPEATS_1"/>
    <property type="match status" value="3"/>
</dbReference>
<feature type="repeat" description="WD" evidence="9">
    <location>
        <begin position="567"/>
        <end position="601"/>
    </location>
</feature>
<keyword evidence="5" id="KW-0805">Transcription regulation</keyword>
<dbReference type="PANTHER" id="PTHR19879:SF1">
    <property type="entry name" value="CANNONBALL-RELATED"/>
    <property type="match status" value="1"/>
</dbReference>
<evidence type="ECO:0000256" key="7">
    <source>
        <dbReference type="ARBA" id="ARBA00023242"/>
    </source>
</evidence>
<gene>
    <name evidence="12" type="ORF">NP493_13g06024</name>
</gene>
<evidence type="ECO:0000256" key="6">
    <source>
        <dbReference type="ARBA" id="ARBA00023163"/>
    </source>
</evidence>
<dbReference type="GO" id="GO:0016251">
    <property type="term" value="F:RNA polymerase II general transcription initiation factor activity"/>
    <property type="evidence" value="ECO:0007669"/>
    <property type="project" value="TreeGrafter"/>
</dbReference>
<sequence length="654" mass="73573">MAAIKQEIEGKKDGITNKDTLLAVLKFLKENNLKGTEELLLKEANVKDEDLKQQDQSDVSSALAAYKSESDPSVYEEYYTSLKTFIESSLDVHKCELSMVLYPVFVQMYLELVYNNHEGEAIAFFEKFNKDQESYYEEDLKQLFTVTKAEHMARNQLMENFKSSEFTLRMSRDSYNHLKRYLLDKKHTVLLNIIQEHLFIDVYDGVPRTKLQIDSTAGGVLGEARRDANKAKVYYGLMKEPDINIPLDDDDGETEGEDKPKKKKPKKDLLLSRKTKNDPNAPPMNRIPLPEVKDHHKLEKVKSLKESLKRVSVAPDHLPSICFYTFLNSYSGVTSVDITEDSSTMSAGFSDSYIRVFSLNQSKLRCVKQRDALGVIDPLADDVLERMMDDRTATVYKTLLGHSGMVCATSFNPDRSFMLSSSTDGTIRLWSTATWTNLVCYKGHNYPVWDVKFGPYGHYFVSGGHDNTARLWSTDHYQPLRLFAGHLADIDTVRFHPNSCYVATGSTDRTVRLWDVHSGSCVRIMTGHKAPIHTLEFSPDGRYIASAGVDQVILLWDVASGELAGQLKGHTGTIYSLAYSREGATLASGACDNTVKLWDVNKLLDDQDGEGITTANLVNSTSYEIGSYPTKSTPVLSLHFTRRNLLLAAGPYVP</sequence>
<dbReference type="Pfam" id="PF00400">
    <property type="entry name" value="WD40"/>
    <property type="match status" value="5"/>
</dbReference>
<evidence type="ECO:0000256" key="9">
    <source>
        <dbReference type="PROSITE-ProRule" id="PRU00221"/>
    </source>
</evidence>
<evidence type="ECO:0000256" key="8">
    <source>
        <dbReference type="ARBA" id="ARBA00044130"/>
    </source>
</evidence>
<dbReference type="PROSITE" id="PS50082">
    <property type="entry name" value="WD_REPEATS_2"/>
    <property type="match status" value="5"/>
</dbReference>
<dbReference type="Gene3D" id="1.25.40.500">
    <property type="entry name" value="TFIID subunit TAF5, NTD2 domain"/>
    <property type="match status" value="1"/>
</dbReference>
<evidence type="ECO:0000256" key="4">
    <source>
        <dbReference type="ARBA" id="ARBA00022737"/>
    </source>
</evidence>
<dbReference type="InterPro" id="IPR015943">
    <property type="entry name" value="WD40/YVTN_repeat-like_dom_sf"/>
</dbReference>
<evidence type="ECO:0000256" key="3">
    <source>
        <dbReference type="ARBA" id="ARBA00022574"/>
    </source>
</evidence>
<comment type="caution">
    <text evidence="12">The sequence shown here is derived from an EMBL/GenBank/DDBJ whole genome shotgun (WGS) entry which is preliminary data.</text>
</comment>
<feature type="domain" description="TFIID subunit TAF5 NTD2" evidence="11">
    <location>
        <begin position="69"/>
        <end position="198"/>
    </location>
</feature>
<dbReference type="GO" id="GO:0006367">
    <property type="term" value="P:transcription initiation at RNA polymerase II promoter"/>
    <property type="evidence" value="ECO:0007669"/>
    <property type="project" value="TreeGrafter"/>
</dbReference>
<protein>
    <recommendedName>
        <fullName evidence="8">Transcription initiation factor TFIID subunit 5</fullName>
    </recommendedName>
</protein>
<accession>A0AAD9PEZ6</accession>
<evidence type="ECO:0000259" key="11">
    <source>
        <dbReference type="Pfam" id="PF04494"/>
    </source>
</evidence>
<comment type="similarity">
    <text evidence="2">Belongs to the WD repeat TAF5 family.</text>
</comment>
<dbReference type="PROSITE" id="PS50294">
    <property type="entry name" value="WD_REPEATS_REGION"/>
    <property type="match status" value="5"/>
</dbReference>
<dbReference type="SUPFAM" id="SSF50978">
    <property type="entry name" value="WD40 repeat-like"/>
    <property type="match status" value="1"/>
</dbReference>
<evidence type="ECO:0000256" key="2">
    <source>
        <dbReference type="ARBA" id="ARBA00009435"/>
    </source>
</evidence>
<dbReference type="SMART" id="SM00320">
    <property type="entry name" value="WD40"/>
    <property type="match status" value="6"/>
</dbReference>
<dbReference type="InterPro" id="IPR037264">
    <property type="entry name" value="TFIID_NTD2_sf"/>
</dbReference>
<feature type="repeat" description="WD" evidence="9">
    <location>
        <begin position="483"/>
        <end position="524"/>
    </location>
</feature>
<feature type="repeat" description="WD" evidence="9">
    <location>
        <begin position="525"/>
        <end position="566"/>
    </location>
</feature>
<evidence type="ECO:0000313" key="12">
    <source>
        <dbReference type="EMBL" id="KAK2193410.1"/>
    </source>
</evidence>
<name>A0AAD9PEZ6_RIDPI</name>
<feature type="compositionally biased region" description="Acidic residues" evidence="10">
    <location>
        <begin position="247"/>
        <end position="256"/>
    </location>
</feature>
<keyword evidence="13" id="KW-1185">Reference proteome</keyword>
<evidence type="ECO:0000313" key="13">
    <source>
        <dbReference type="Proteomes" id="UP001209878"/>
    </source>
</evidence>
<dbReference type="PANTHER" id="PTHR19879">
    <property type="entry name" value="TRANSCRIPTION INITIATION FACTOR TFIID"/>
    <property type="match status" value="1"/>
</dbReference>
<dbReference type="CDD" id="cd00200">
    <property type="entry name" value="WD40"/>
    <property type="match status" value="1"/>
</dbReference>
<feature type="compositionally biased region" description="Basic and acidic residues" evidence="10">
    <location>
        <begin position="267"/>
        <end position="277"/>
    </location>
</feature>
<dbReference type="EMBL" id="JAODUO010000013">
    <property type="protein sequence ID" value="KAK2193410.1"/>
    <property type="molecule type" value="Genomic_DNA"/>
</dbReference>
<reference evidence="12" key="1">
    <citation type="journal article" date="2023" name="Mol. Biol. Evol.">
        <title>Third-Generation Sequencing Reveals the Adaptive Role of the Epigenome in Three Deep-Sea Polychaetes.</title>
        <authorList>
            <person name="Perez M."/>
            <person name="Aroh O."/>
            <person name="Sun Y."/>
            <person name="Lan Y."/>
            <person name="Juniper S.K."/>
            <person name="Young C.R."/>
            <person name="Angers B."/>
            <person name="Qian P.Y."/>
        </authorList>
    </citation>
    <scope>NUCLEOTIDE SEQUENCE</scope>
    <source>
        <strain evidence="12">R07B-5</strain>
    </source>
</reference>
<dbReference type="AlphaFoldDB" id="A0AAD9PEZ6"/>
<dbReference type="Proteomes" id="UP001209878">
    <property type="component" value="Unassembled WGS sequence"/>
</dbReference>
<feature type="repeat" description="WD" evidence="9">
    <location>
        <begin position="441"/>
        <end position="482"/>
    </location>
</feature>
<comment type="subcellular location">
    <subcellularLocation>
        <location evidence="1">Nucleus</location>
    </subcellularLocation>
</comment>
<keyword evidence="6" id="KW-0804">Transcription</keyword>
<organism evidence="12 13">
    <name type="scientific">Ridgeia piscesae</name>
    <name type="common">Tubeworm</name>
    <dbReference type="NCBI Taxonomy" id="27915"/>
    <lineage>
        <taxon>Eukaryota</taxon>
        <taxon>Metazoa</taxon>
        <taxon>Spiralia</taxon>
        <taxon>Lophotrochozoa</taxon>
        <taxon>Annelida</taxon>
        <taxon>Polychaeta</taxon>
        <taxon>Sedentaria</taxon>
        <taxon>Canalipalpata</taxon>
        <taxon>Sabellida</taxon>
        <taxon>Siboglinidae</taxon>
        <taxon>Ridgeia</taxon>
    </lineage>
</organism>
<dbReference type="SUPFAM" id="SSF160897">
    <property type="entry name" value="Taf5 N-terminal domain-like"/>
    <property type="match status" value="1"/>
</dbReference>
<dbReference type="CDD" id="cd08044">
    <property type="entry name" value="TAF5_NTD2"/>
    <property type="match status" value="1"/>
</dbReference>
<dbReference type="GO" id="GO:0005669">
    <property type="term" value="C:transcription factor TFIID complex"/>
    <property type="evidence" value="ECO:0007669"/>
    <property type="project" value="TreeGrafter"/>
</dbReference>
<keyword evidence="7" id="KW-0539">Nucleus</keyword>
<evidence type="ECO:0000256" key="10">
    <source>
        <dbReference type="SAM" id="MobiDB-lite"/>
    </source>
</evidence>
<dbReference type="InterPro" id="IPR007582">
    <property type="entry name" value="TFIID_NTD2"/>
</dbReference>
<evidence type="ECO:0000256" key="5">
    <source>
        <dbReference type="ARBA" id="ARBA00023015"/>
    </source>
</evidence>
<dbReference type="Pfam" id="PF04494">
    <property type="entry name" value="TFIID_NTD2"/>
    <property type="match status" value="1"/>
</dbReference>
<feature type="region of interest" description="Disordered" evidence="10">
    <location>
        <begin position="245"/>
        <end position="289"/>
    </location>
</feature>
<keyword evidence="4" id="KW-0677">Repeat</keyword>
<feature type="repeat" description="WD" evidence="9">
    <location>
        <begin position="399"/>
        <end position="431"/>
    </location>
</feature>
<dbReference type="InterPro" id="IPR020472">
    <property type="entry name" value="WD40_PAC1"/>
</dbReference>